<keyword evidence="3" id="KW-1185">Reference proteome</keyword>
<dbReference type="NCBIfam" id="TIGR03071">
    <property type="entry name" value="couple_hipA"/>
    <property type="match status" value="1"/>
</dbReference>
<keyword evidence="2" id="KW-0418">Kinase</keyword>
<dbReference type="GO" id="GO:0016301">
    <property type="term" value="F:kinase activity"/>
    <property type="evidence" value="ECO:0007669"/>
    <property type="project" value="UniProtKB-KW"/>
</dbReference>
<evidence type="ECO:0000259" key="1">
    <source>
        <dbReference type="Pfam" id="PF13657"/>
    </source>
</evidence>
<keyword evidence="2" id="KW-0808">Transferase</keyword>
<organism evidence="2 3">
    <name type="scientific">Pedobacter metabolipauper</name>
    <dbReference type="NCBI Taxonomy" id="425513"/>
    <lineage>
        <taxon>Bacteria</taxon>
        <taxon>Pseudomonadati</taxon>
        <taxon>Bacteroidota</taxon>
        <taxon>Sphingobacteriia</taxon>
        <taxon>Sphingobacteriales</taxon>
        <taxon>Sphingobacteriaceae</taxon>
        <taxon>Pedobacter</taxon>
    </lineage>
</organism>
<proteinExistence type="predicted"/>
<dbReference type="OrthoDB" id="196808at2"/>
<protein>
    <submittedName>
        <fullName evidence="2">Serine/threonine-protein kinase HipA</fullName>
    </submittedName>
</protein>
<evidence type="ECO:0000313" key="3">
    <source>
        <dbReference type="Proteomes" id="UP000295620"/>
    </source>
</evidence>
<dbReference type="InterPro" id="IPR017508">
    <property type="entry name" value="HipA_N1"/>
</dbReference>
<evidence type="ECO:0000313" key="2">
    <source>
        <dbReference type="EMBL" id="TDQ07490.1"/>
    </source>
</evidence>
<reference evidence="2 3" key="1">
    <citation type="submission" date="2019-03" db="EMBL/GenBank/DDBJ databases">
        <title>Genomic Encyclopedia of Archaeal and Bacterial Type Strains, Phase II (KMG-II): from individual species to whole genera.</title>
        <authorList>
            <person name="Goeker M."/>
        </authorList>
    </citation>
    <scope>NUCLEOTIDE SEQUENCE [LARGE SCALE GENOMIC DNA]</scope>
    <source>
        <strain evidence="2 3">DSM 19035</strain>
    </source>
</reference>
<dbReference type="RefSeq" id="WP_133577456.1">
    <property type="nucleotide sequence ID" value="NZ_SNYC01000006.1"/>
</dbReference>
<accession>A0A4R6SR71</accession>
<dbReference type="AlphaFoldDB" id="A0A4R6SR71"/>
<name>A0A4R6SR71_9SPHI</name>
<gene>
    <name evidence="2" type="ORF">ATK78_3616</name>
</gene>
<dbReference type="Pfam" id="PF13657">
    <property type="entry name" value="Couple_hipA"/>
    <property type="match status" value="1"/>
</dbReference>
<dbReference type="EMBL" id="SNYC01000006">
    <property type="protein sequence ID" value="TDQ07490.1"/>
    <property type="molecule type" value="Genomic_DNA"/>
</dbReference>
<sequence length="114" mass="12947">MTNKAKVLYSGKLAGYLEKNDSGYTYMYDTGYLKSDQPMPISQTLPLSEYPYNSHVLFSFFDGLIPEGWLLNIASSHWKINRSDRFKLLITLCRDTIGAVTVLPDELEEEAENG</sequence>
<comment type="caution">
    <text evidence="2">The sequence shown here is derived from an EMBL/GenBank/DDBJ whole genome shotgun (WGS) entry which is preliminary data.</text>
</comment>
<feature type="domain" description="HipA N-terminal subdomain 1" evidence="1">
    <location>
        <begin position="6"/>
        <end position="102"/>
    </location>
</feature>
<dbReference type="Proteomes" id="UP000295620">
    <property type="component" value="Unassembled WGS sequence"/>
</dbReference>